<reference evidence="8" key="1">
    <citation type="journal article" date="2019" name="Int. J. Syst. Evol. Microbiol.">
        <title>The Global Catalogue of Microorganisms (GCM) 10K type strain sequencing project: providing services to taxonomists for standard genome sequencing and annotation.</title>
        <authorList>
            <consortium name="The Broad Institute Genomics Platform"/>
            <consortium name="The Broad Institute Genome Sequencing Center for Infectious Disease"/>
            <person name="Wu L."/>
            <person name="Ma J."/>
        </authorList>
    </citation>
    <scope>NUCLEOTIDE SEQUENCE [LARGE SCALE GENOMIC DNA]</scope>
    <source>
        <strain evidence="8">CCUG 62981</strain>
    </source>
</reference>
<feature type="domain" description="Sodium/calcium exchanger membrane region" evidence="6">
    <location>
        <begin position="7"/>
        <end position="146"/>
    </location>
</feature>
<proteinExistence type="predicted"/>
<dbReference type="InterPro" id="IPR004837">
    <property type="entry name" value="NaCa_Exmemb"/>
</dbReference>
<dbReference type="Gene3D" id="1.20.1420.30">
    <property type="entry name" value="NCX, central ion-binding region"/>
    <property type="match status" value="1"/>
</dbReference>
<accession>A0ABV9NAK5</accession>
<sequence length="315" mass="31643">MTITMTVLFIGAGLALLVAGGESLVRGASGLARRLGISPLLIGLVVVGFGTSTPELTTSMAAALRDAPEIAVGNVIGSNIANILLILGLAALLRPIRIDPRPFRRDGSALAISALAGAGALAFIGLERWVGAVLLTGLAVYLLVSWLTGRDRSAAQEEAAPATRPAGRLWVELAFLGAGFAGVIFGAGLLVDGAVSAATALGVPQAVIGLTIVAVGTSLPELAASLSAARRGEGDIAFGNIVGSNIFNILGILGVTALVSPLQVTGGLAGSDLGVMLAASALLLALAIWKQRLSRLHGAIFLALYAAYIASMALA</sequence>
<evidence type="ECO:0000313" key="8">
    <source>
        <dbReference type="Proteomes" id="UP001596024"/>
    </source>
</evidence>
<evidence type="ECO:0000259" key="6">
    <source>
        <dbReference type="Pfam" id="PF01699"/>
    </source>
</evidence>
<evidence type="ECO:0000313" key="7">
    <source>
        <dbReference type="EMBL" id="MFC4725371.1"/>
    </source>
</evidence>
<feature type="transmembrane region" description="Helical" evidence="5">
    <location>
        <begin position="268"/>
        <end position="289"/>
    </location>
</feature>
<keyword evidence="3 5" id="KW-1133">Transmembrane helix</keyword>
<feature type="transmembrane region" description="Helical" evidence="5">
    <location>
        <begin position="296"/>
        <end position="314"/>
    </location>
</feature>
<feature type="transmembrane region" description="Helical" evidence="5">
    <location>
        <begin position="236"/>
        <end position="262"/>
    </location>
</feature>
<keyword evidence="4 5" id="KW-0472">Membrane</keyword>
<feature type="transmembrane region" description="Helical" evidence="5">
    <location>
        <begin position="108"/>
        <end position="126"/>
    </location>
</feature>
<comment type="subcellular location">
    <subcellularLocation>
        <location evidence="1">Membrane</location>
        <topology evidence="1">Multi-pass membrane protein</topology>
    </subcellularLocation>
</comment>
<name>A0ABV9NAK5_9PROT</name>
<dbReference type="InterPro" id="IPR044880">
    <property type="entry name" value="NCX_ion-bd_dom_sf"/>
</dbReference>
<evidence type="ECO:0000256" key="1">
    <source>
        <dbReference type="ARBA" id="ARBA00004141"/>
    </source>
</evidence>
<dbReference type="InterPro" id="IPR004481">
    <property type="entry name" value="K/Na/Ca-exchanger"/>
</dbReference>
<feature type="transmembrane region" description="Helical" evidence="5">
    <location>
        <begin position="203"/>
        <end position="224"/>
    </location>
</feature>
<organism evidence="7 8">
    <name type="scientific">Glycocaulis abyssi</name>
    <dbReference type="NCBI Taxonomy" id="1433403"/>
    <lineage>
        <taxon>Bacteria</taxon>
        <taxon>Pseudomonadati</taxon>
        <taxon>Pseudomonadota</taxon>
        <taxon>Alphaproteobacteria</taxon>
        <taxon>Maricaulales</taxon>
        <taxon>Maricaulaceae</taxon>
        <taxon>Glycocaulis</taxon>
    </lineage>
</organism>
<dbReference type="Pfam" id="PF01699">
    <property type="entry name" value="Na_Ca_ex"/>
    <property type="match status" value="2"/>
</dbReference>
<feature type="transmembrane region" description="Helical" evidence="5">
    <location>
        <begin position="169"/>
        <end position="191"/>
    </location>
</feature>
<protein>
    <submittedName>
        <fullName evidence="7">Calcium/sodium antiporter</fullName>
    </submittedName>
</protein>
<dbReference type="PANTHER" id="PTHR10846">
    <property type="entry name" value="SODIUM/POTASSIUM/CALCIUM EXCHANGER"/>
    <property type="match status" value="1"/>
</dbReference>
<dbReference type="PANTHER" id="PTHR10846:SF8">
    <property type="entry name" value="INNER MEMBRANE PROTEIN YRBG"/>
    <property type="match status" value="1"/>
</dbReference>
<keyword evidence="2 5" id="KW-0812">Transmembrane</keyword>
<evidence type="ECO:0000256" key="5">
    <source>
        <dbReference type="SAM" id="Phobius"/>
    </source>
</evidence>
<gene>
    <name evidence="7" type="ORF">ACFPB0_08720</name>
</gene>
<dbReference type="Proteomes" id="UP001596024">
    <property type="component" value="Unassembled WGS sequence"/>
</dbReference>
<feature type="transmembrane region" description="Helical" evidence="5">
    <location>
        <begin position="132"/>
        <end position="149"/>
    </location>
</feature>
<dbReference type="NCBIfam" id="TIGR00367">
    <property type="entry name" value="calcium/sodium antiporter"/>
    <property type="match status" value="1"/>
</dbReference>
<evidence type="ECO:0000256" key="3">
    <source>
        <dbReference type="ARBA" id="ARBA00022989"/>
    </source>
</evidence>
<dbReference type="Gene3D" id="6.10.280.80">
    <property type="entry name" value="NCX, peripheral helical region"/>
    <property type="match status" value="1"/>
</dbReference>
<dbReference type="EMBL" id="JBHSGQ010000003">
    <property type="protein sequence ID" value="MFC4725371.1"/>
    <property type="molecule type" value="Genomic_DNA"/>
</dbReference>
<dbReference type="RefSeq" id="WP_371392618.1">
    <property type="nucleotide sequence ID" value="NZ_CP163421.1"/>
</dbReference>
<evidence type="ECO:0000256" key="4">
    <source>
        <dbReference type="ARBA" id="ARBA00023136"/>
    </source>
</evidence>
<keyword evidence="8" id="KW-1185">Reference proteome</keyword>
<feature type="transmembrane region" description="Helical" evidence="5">
    <location>
        <begin position="75"/>
        <end position="96"/>
    </location>
</feature>
<comment type="caution">
    <text evidence="7">The sequence shown here is derived from an EMBL/GenBank/DDBJ whole genome shotgun (WGS) entry which is preliminary data.</text>
</comment>
<evidence type="ECO:0000256" key="2">
    <source>
        <dbReference type="ARBA" id="ARBA00022692"/>
    </source>
</evidence>
<feature type="domain" description="Sodium/calcium exchanger membrane region" evidence="6">
    <location>
        <begin position="173"/>
        <end position="310"/>
    </location>
</feature>